<keyword evidence="2" id="KW-1185">Reference proteome</keyword>
<evidence type="ECO:0000313" key="2">
    <source>
        <dbReference type="Proteomes" id="UP000314294"/>
    </source>
</evidence>
<organism evidence="1 2">
    <name type="scientific">Liparis tanakae</name>
    <name type="common">Tanaka's snailfish</name>
    <dbReference type="NCBI Taxonomy" id="230148"/>
    <lineage>
        <taxon>Eukaryota</taxon>
        <taxon>Metazoa</taxon>
        <taxon>Chordata</taxon>
        <taxon>Craniata</taxon>
        <taxon>Vertebrata</taxon>
        <taxon>Euteleostomi</taxon>
        <taxon>Actinopterygii</taxon>
        <taxon>Neopterygii</taxon>
        <taxon>Teleostei</taxon>
        <taxon>Neoteleostei</taxon>
        <taxon>Acanthomorphata</taxon>
        <taxon>Eupercaria</taxon>
        <taxon>Perciformes</taxon>
        <taxon>Cottioidei</taxon>
        <taxon>Cottales</taxon>
        <taxon>Liparidae</taxon>
        <taxon>Liparis</taxon>
    </lineage>
</organism>
<dbReference type="AlphaFoldDB" id="A0A4Z2J8D4"/>
<dbReference type="EMBL" id="SRLO01000019">
    <property type="protein sequence ID" value="TNN85712.1"/>
    <property type="molecule type" value="Genomic_DNA"/>
</dbReference>
<proteinExistence type="predicted"/>
<protein>
    <submittedName>
        <fullName evidence="1">Uncharacterized protein</fullName>
    </submittedName>
</protein>
<reference evidence="1 2" key="1">
    <citation type="submission" date="2019-03" db="EMBL/GenBank/DDBJ databases">
        <title>First draft genome of Liparis tanakae, snailfish: a comprehensive survey of snailfish specific genes.</title>
        <authorList>
            <person name="Kim W."/>
            <person name="Song I."/>
            <person name="Jeong J.-H."/>
            <person name="Kim D."/>
            <person name="Kim S."/>
            <person name="Ryu S."/>
            <person name="Song J.Y."/>
            <person name="Lee S.K."/>
        </authorList>
    </citation>
    <scope>NUCLEOTIDE SEQUENCE [LARGE SCALE GENOMIC DNA]</scope>
    <source>
        <tissue evidence="1">Muscle</tissue>
    </source>
</reference>
<name>A0A4Z2J8D4_9TELE</name>
<accession>A0A4Z2J8D4</accession>
<dbReference type="Proteomes" id="UP000314294">
    <property type="component" value="Unassembled WGS sequence"/>
</dbReference>
<evidence type="ECO:0000313" key="1">
    <source>
        <dbReference type="EMBL" id="TNN85712.1"/>
    </source>
</evidence>
<gene>
    <name evidence="1" type="ORF">EYF80_003959</name>
</gene>
<sequence length="97" mass="10345">MVPMSGTSCLITTLYSVKYAVGPNGKETGLTLENILSLELGSLDVVTINFGSSTPAHLYSSSMWELTPADKTTPINQNLEGTQRCQRKDNVAGCCSS</sequence>
<comment type="caution">
    <text evidence="1">The sequence shown here is derived from an EMBL/GenBank/DDBJ whole genome shotgun (WGS) entry which is preliminary data.</text>
</comment>